<name>A0A1C7LZ92_GRIFR</name>
<comment type="caution">
    <text evidence="1">The sequence shown here is derived from an EMBL/GenBank/DDBJ whole genome shotgun (WGS) entry which is preliminary data.</text>
</comment>
<evidence type="ECO:0000313" key="2">
    <source>
        <dbReference type="Proteomes" id="UP000092993"/>
    </source>
</evidence>
<protein>
    <submittedName>
        <fullName evidence="1">Uncharacterized protein</fullName>
    </submittedName>
</protein>
<gene>
    <name evidence="1" type="ORF">A0H81_09608</name>
</gene>
<dbReference type="Proteomes" id="UP000092993">
    <property type="component" value="Unassembled WGS sequence"/>
</dbReference>
<dbReference type="GO" id="GO:0006361">
    <property type="term" value="P:transcription initiation at RNA polymerase I promoter"/>
    <property type="evidence" value="ECO:0007669"/>
    <property type="project" value="InterPro"/>
</dbReference>
<sequence>MPPGGRLIKQDEQYRKDMYLAFVNNALQQKANGVSDAFDELVDQFNPKKSATSPARNSVCGFLLSRMLSLDWSVFIQHWLLQ</sequence>
<dbReference type="AlphaFoldDB" id="A0A1C7LZ92"/>
<accession>A0A1C7LZ92</accession>
<dbReference type="Pfam" id="PF05327">
    <property type="entry name" value="RRN3"/>
    <property type="match status" value="1"/>
</dbReference>
<reference evidence="1 2" key="1">
    <citation type="submission" date="2016-03" db="EMBL/GenBank/DDBJ databases">
        <title>Whole genome sequencing of Grifola frondosa 9006-11.</title>
        <authorList>
            <person name="Min B."/>
            <person name="Park H."/>
            <person name="Kim J.-G."/>
            <person name="Cho H."/>
            <person name="Oh Y.-L."/>
            <person name="Kong W.-S."/>
            <person name="Choi I.-G."/>
        </authorList>
    </citation>
    <scope>NUCLEOTIDE SEQUENCE [LARGE SCALE GENOMIC DNA]</scope>
    <source>
        <strain evidence="1 2">9006-11</strain>
    </source>
</reference>
<evidence type="ECO:0000313" key="1">
    <source>
        <dbReference type="EMBL" id="OBZ70033.1"/>
    </source>
</evidence>
<keyword evidence="2" id="KW-1185">Reference proteome</keyword>
<dbReference type="InterPro" id="IPR007991">
    <property type="entry name" value="RNA_pol_I_trans_ini_fac_RRN3"/>
</dbReference>
<dbReference type="GO" id="GO:0001181">
    <property type="term" value="F:RNA polymerase I general transcription initiation factor activity"/>
    <property type="evidence" value="ECO:0007669"/>
    <property type="project" value="InterPro"/>
</dbReference>
<dbReference type="OrthoDB" id="26970at2759"/>
<organism evidence="1 2">
    <name type="scientific">Grifola frondosa</name>
    <name type="common">Maitake</name>
    <name type="synonym">Polyporus frondosus</name>
    <dbReference type="NCBI Taxonomy" id="5627"/>
    <lineage>
        <taxon>Eukaryota</taxon>
        <taxon>Fungi</taxon>
        <taxon>Dikarya</taxon>
        <taxon>Basidiomycota</taxon>
        <taxon>Agaricomycotina</taxon>
        <taxon>Agaricomycetes</taxon>
        <taxon>Polyporales</taxon>
        <taxon>Grifolaceae</taxon>
        <taxon>Grifola</taxon>
    </lineage>
</organism>
<proteinExistence type="predicted"/>
<dbReference type="EMBL" id="LUGG01000014">
    <property type="protein sequence ID" value="OBZ70033.1"/>
    <property type="molecule type" value="Genomic_DNA"/>
</dbReference>
<dbReference type="STRING" id="5627.A0A1C7LZ92"/>